<evidence type="ECO:0000313" key="4">
    <source>
        <dbReference type="Proteomes" id="UP001501469"/>
    </source>
</evidence>
<feature type="compositionally biased region" description="Basic and acidic residues" evidence="1">
    <location>
        <begin position="108"/>
        <end position="117"/>
    </location>
</feature>
<feature type="region of interest" description="Disordered" evidence="1">
    <location>
        <begin position="92"/>
        <end position="152"/>
    </location>
</feature>
<name>A0ABP7UKK4_9BACT</name>
<dbReference type="PANTHER" id="PTHR34219">
    <property type="entry name" value="IRON-REGULATED INNER MEMBRANE PROTEIN-RELATED"/>
    <property type="match status" value="1"/>
</dbReference>
<keyword evidence="2" id="KW-0812">Transmembrane</keyword>
<gene>
    <name evidence="3" type="ORF">GCM10022409_34900</name>
</gene>
<feature type="transmembrane region" description="Helical" evidence="2">
    <location>
        <begin position="246"/>
        <end position="266"/>
    </location>
</feature>
<proteinExistence type="predicted"/>
<dbReference type="Pfam" id="PF03929">
    <property type="entry name" value="PepSY_TM"/>
    <property type="match status" value="1"/>
</dbReference>
<comment type="caution">
    <text evidence="3">The sequence shown here is derived from an EMBL/GenBank/DDBJ whole genome shotgun (WGS) entry which is preliminary data.</text>
</comment>
<keyword evidence="4" id="KW-1185">Reference proteome</keyword>
<accession>A0ABP7UKK4</accession>
<feature type="transmembrane region" description="Helical" evidence="2">
    <location>
        <begin position="195"/>
        <end position="216"/>
    </location>
</feature>
<sequence>MSPTKFLFRTIHLWLGLGTGLLIVFVCLTGCVLAFEQELEHTWYPARYFVAPAATPRLPLAQLAEAVKAKKPTAKISSFKLYADPTRTVEVSLAGGEKGGKSGTEGGKGQERKRADSRAVMSGKAPEGTAGRVPGAGKAKAPGKGGKGKSEGGGLRVFVNPYTAAVTGELNPRDNFFKTVEMLHRGLVAGPVGKLVMGVNATIFLFILGTGLVLWWPTARKALAPRLQVKWGSSWKRLNHDFHISLGFYASLFLFIMALTGVGMSFDWVGEGINKLTHSPLKRPEPPTSAAPAAGAAPLTADAVLVLARQQAPNAETYTVQLPKEPTGSIRVAVLRHGAVTENATDEVYLDQYSGQVIGSQTYAQRPVGQRIRGLFKPVHTGAIGGWPTKLLALVIGLLGATFPITGTIMWLNRRRKNRRKEHLQAA</sequence>
<feature type="transmembrane region" description="Helical" evidence="2">
    <location>
        <begin position="391"/>
        <end position="412"/>
    </location>
</feature>
<dbReference type="InterPro" id="IPR005625">
    <property type="entry name" value="PepSY-ass_TM"/>
</dbReference>
<keyword evidence="2" id="KW-0472">Membrane</keyword>
<protein>
    <submittedName>
        <fullName evidence="3">PepSY-associated TM helix domain-containing protein</fullName>
    </submittedName>
</protein>
<evidence type="ECO:0000256" key="1">
    <source>
        <dbReference type="SAM" id="MobiDB-lite"/>
    </source>
</evidence>
<dbReference type="EMBL" id="BAABDK010000026">
    <property type="protein sequence ID" value="GAA4045829.1"/>
    <property type="molecule type" value="Genomic_DNA"/>
</dbReference>
<reference evidence="4" key="1">
    <citation type="journal article" date="2019" name="Int. J. Syst. Evol. Microbiol.">
        <title>The Global Catalogue of Microorganisms (GCM) 10K type strain sequencing project: providing services to taxonomists for standard genome sequencing and annotation.</title>
        <authorList>
            <consortium name="The Broad Institute Genomics Platform"/>
            <consortium name="The Broad Institute Genome Sequencing Center for Infectious Disease"/>
            <person name="Wu L."/>
            <person name="Ma J."/>
        </authorList>
    </citation>
    <scope>NUCLEOTIDE SEQUENCE [LARGE SCALE GENOMIC DNA]</scope>
    <source>
        <strain evidence="4">JCM 17225</strain>
    </source>
</reference>
<evidence type="ECO:0000313" key="3">
    <source>
        <dbReference type="EMBL" id="GAA4045829.1"/>
    </source>
</evidence>
<dbReference type="PANTHER" id="PTHR34219:SF3">
    <property type="entry name" value="BLL7967 PROTEIN"/>
    <property type="match status" value="1"/>
</dbReference>
<organism evidence="3 4">
    <name type="scientific">Hymenobacter glaciei</name>
    <dbReference type="NCBI Taxonomy" id="877209"/>
    <lineage>
        <taxon>Bacteria</taxon>
        <taxon>Pseudomonadati</taxon>
        <taxon>Bacteroidota</taxon>
        <taxon>Cytophagia</taxon>
        <taxon>Cytophagales</taxon>
        <taxon>Hymenobacteraceae</taxon>
        <taxon>Hymenobacter</taxon>
    </lineage>
</organism>
<feature type="transmembrane region" description="Helical" evidence="2">
    <location>
        <begin position="12"/>
        <end position="35"/>
    </location>
</feature>
<dbReference type="RefSeq" id="WP_345057045.1">
    <property type="nucleotide sequence ID" value="NZ_BAABDK010000026.1"/>
</dbReference>
<keyword evidence="2" id="KW-1133">Transmembrane helix</keyword>
<evidence type="ECO:0000256" key="2">
    <source>
        <dbReference type="SAM" id="Phobius"/>
    </source>
</evidence>
<dbReference type="Proteomes" id="UP001501469">
    <property type="component" value="Unassembled WGS sequence"/>
</dbReference>